<proteinExistence type="predicted"/>
<feature type="non-terminal residue" evidence="2">
    <location>
        <position position="132"/>
    </location>
</feature>
<sequence length="132" mass="13613">MRPGGVGSGPPGAPIPRPVPAAPVPGIPRGRPQASPQRPGGAANHGGQGGHAGGGGGALPSKRHYNYLVTLLVREGLITKEKGHELAAAGQRMEEGVNLMATLRNSVGQEKLAAVMKVWTQQVQNQRSHEDA</sequence>
<comment type="caution">
    <text evidence="2">The sequence shown here is derived from an EMBL/GenBank/DDBJ whole genome shotgun (WGS) entry which is preliminary data.</text>
</comment>
<feature type="region of interest" description="Disordered" evidence="1">
    <location>
        <begin position="1"/>
        <end position="60"/>
    </location>
</feature>
<name>A0A8S1J8V4_9CHLO</name>
<accession>A0A8S1J8V4</accession>
<dbReference type="Proteomes" id="UP000708148">
    <property type="component" value="Unassembled WGS sequence"/>
</dbReference>
<keyword evidence="3" id="KW-1185">Reference proteome</keyword>
<dbReference type="EMBL" id="CAJHUC010002389">
    <property type="protein sequence ID" value="CAD7703752.1"/>
    <property type="molecule type" value="Genomic_DNA"/>
</dbReference>
<evidence type="ECO:0000313" key="3">
    <source>
        <dbReference type="Proteomes" id="UP000708148"/>
    </source>
</evidence>
<reference evidence="2" key="1">
    <citation type="submission" date="2020-12" db="EMBL/GenBank/DDBJ databases">
        <authorList>
            <person name="Iha C."/>
        </authorList>
    </citation>
    <scope>NUCLEOTIDE SEQUENCE</scope>
</reference>
<feature type="compositionally biased region" description="Pro residues" evidence="1">
    <location>
        <begin position="11"/>
        <end position="26"/>
    </location>
</feature>
<feature type="compositionally biased region" description="Gly residues" evidence="1">
    <location>
        <begin position="1"/>
        <end position="10"/>
    </location>
</feature>
<dbReference type="AlphaFoldDB" id="A0A8S1J8V4"/>
<protein>
    <submittedName>
        <fullName evidence="2">Uncharacterized protein</fullName>
    </submittedName>
</protein>
<feature type="compositionally biased region" description="Gly residues" evidence="1">
    <location>
        <begin position="43"/>
        <end position="58"/>
    </location>
</feature>
<organism evidence="2 3">
    <name type="scientific">Ostreobium quekettii</name>
    <dbReference type="NCBI Taxonomy" id="121088"/>
    <lineage>
        <taxon>Eukaryota</taxon>
        <taxon>Viridiplantae</taxon>
        <taxon>Chlorophyta</taxon>
        <taxon>core chlorophytes</taxon>
        <taxon>Ulvophyceae</taxon>
        <taxon>TCBD clade</taxon>
        <taxon>Bryopsidales</taxon>
        <taxon>Ostreobineae</taxon>
        <taxon>Ostreobiaceae</taxon>
        <taxon>Ostreobium</taxon>
    </lineage>
</organism>
<evidence type="ECO:0000313" key="2">
    <source>
        <dbReference type="EMBL" id="CAD7703752.1"/>
    </source>
</evidence>
<evidence type="ECO:0000256" key="1">
    <source>
        <dbReference type="SAM" id="MobiDB-lite"/>
    </source>
</evidence>
<gene>
    <name evidence="2" type="ORF">OSTQU699_LOCUS9109</name>
</gene>